<dbReference type="Proteomes" id="UP000423257">
    <property type="component" value="Unassembled WGS sequence"/>
</dbReference>
<dbReference type="PANTHER" id="PTHR35093">
    <property type="entry name" value="OUTER MEMBRANE PROTEIN NMB0088-RELATED"/>
    <property type="match status" value="1"/>
</dbReference>
<evidence type="ECO:0000256" key="1">
    <source>
        <dbReference type="ARBA" id="ARBA00004571"/>
    </source>
</evidence>
<evidence type="ECO:0000313" key="12">
    <source>
        <dbReference type="Proteomes" id="UP000240476"/>
    </source>
</evidence>
<evidence type="ECO:0000256" key="6">
    <source>
        <dbReference type="ARBA" id="ARBA00023136"/>
    </source>
</evidence>
<keyword evidence="5" id="KW-0732">Signal</keyword>
<protein>
    <submittedName>
        <fullName evidence="10">Long-chain fatty acid transport protein</fullName>
    </submittedName>
    <submittedName>
        <fullName evidence="8">Transporter</fullName>
    </submittedName>
</protein>
<evidence type="ECO:0000313" key="8">
    <source>
        <dbReference type="EMBL" id="KAB0568965.1"/>
    </source>
</evidence>
<evidence type="ECO:0000256" key="2">
    <source>
        <dbReference type="ARBA" id="ARBA00008163"/>
    </source>
</evidence>
<comment type="similarity">
    <text evidence="2">Belongs to the OmpP1/FadL family.</text>
</comment>
<dbReference type="RefSeq" id="WP_090370900.1">
    <property type="nucleotide sequence ID" value="NZ_FNUA01000002.1"/>
</dbReference>
<dbReference type="GO" id="GO:0009279">
    <property type="term" value="C:cell outer membrane"/>
    <property type="evidence" value="ECO:0007669"/>
    <property type="project" value="UniProtKB-SubCell"/>
</dbReference>
<evidence type="ECO:0000256" key="7">
    <source>
        <dbReference type="ARBA" id="ARBA00023237"/>
    </source>
</evidence>
<name>A0A1H5NV79_9PSED</name>
<accession>A0A1H5NV79</accession>
<evidence type="ECO:0000313" key="11">
    <source>
        <dbReference type="Proteomes" id="UP000199129"/>
    </source>
</evidence>
<keyword evidence="12" id="KW-1185">Reference proteome</keyword>
<dbReference type="Pfam" id="PF03349">
    <property type="entry name" value="Toluene_X"/>
    <property type="match status" value="1"/>
</dbReference>
<dbReference type="PANTHER" id="PTHR35093:SF8">
    <property type="entry name" value="OUTER MEMBRANE PROTEIN NMB0088-RELATED"/>
    <property type="match status" value="1"/>
</dbReference>
<evidence type="ECO:0000256" key="4">
    <source>
        <dbReference type="ARBA" id="ARBA00022692"/>
    </source>
</evidence>
<evidence type="ECO:0000313" key="13">
    <source>
        <dbReference type="Proteomes" id="UP000423257"/>
    </source>
</evidence>
<dbReference type="GO" id="GO:0015483">
    <property type="term" value="F:long-chain fatty acid transporting porin activity"/>
    <property type="evidence" value="ECO:0007669"/>
    <property type="project" value="TreeGrafter"/>
</dbReference>
<reference evidence="9 12" key="2">
    <citation type="submission" date="2018-03" db="EMBL/GenBank/DDBJ databases">
        <title>Draft genome sequence of the type strain of Pseudomonas palleroniana LMG 23076, isolated from rice in Cameroon.</title>
        <authorList>
            <person name="Tambong J.T."/>
        </authorList>
    </citation>
    <scope>NUCLEOTIDE SEQUENCE [LARGE SCALE GENOMIC DNA]</scope>
    <source>
        <strain evidence="9 12">LMG 23076</strain>
    </source>
</reference>
<keyword evidence="3" id="KW-1134">Transmembrane beta strand</keyword>
<keyword evidence="6" id="KW-0472">Membrane</keyword>
<comment type="subcellular location">
    <subcellularLocation>
        <location evidence="1">Cell outer membrane</location>
        <topology evidence="1">Multi-pass membrane protein</topology>
    </subcellularLocation>
</comment>
<evidence type="ECO:0000313" key="10">
    <source>
        <dbReference type="EMBL" id="SEF05495.1"/>
    </source>
</evidence>
<organism evidence="10 11">
    <name type="scientific">Pseudomonas palleroniana</name>
    <dbReference type="NCBI Taxonomy" id="191390"/>
    <lineage>
        <taxon>Bacteria</taxon>
        <taxon>Pseudomonadati</taxon>
        <taxon>Pseudomonadota</taxon>
        <taxon>Gammaproteobacteria</taxon>
        <taxon>Pseudomonadales</taxon>
        <taxon>Pseudomonadaceae</taxon>
        <taxon>Pseudomonas</taxon>
    </lineage>
</organism>
<dbReference type="EMBL" id="PYWX01000068">
    <property type="protein sequence ID" value="PTC22406.1"/>
    <property type="molecule type" value="Genomic_DNA"/>
</dbReference>
<dbReference type="EMBL" id="FNUA01000002">
    <property type="protein sequence ID" value="SEF05495.1"/>
    <property type="molecule type" value="Genomic_DNA"/>
</dbReference>
<keyword evidence="7" id="KW-0998">Cell outer membrane</keyword>
<dbReference type="InterPro" id="IPR005017">
    <property type="entry name" value="OMPP1/FadL/TodX"/>
</dbReference>
<dbReference type="Proteomes" id="UP000240476">
    <property type="component" value="Unassembled WGS sequence"/>
</dbReference>
<dbReference type="AlphaFoldDB" id="A0A1H5NV79"/>
<dbReference type="Gene3D" id="2.40.160.60">
    <property type="entry name" value="Outer membrane protein transport protein (OMPP1/FadL/TodX)"/>
    <property type="match status" value="1"/>
</dbReference>
<evidence type="ECO:0000313" key="9">
    <source>
        <dbReference type="EMBL" id="PTC22406.1"/>
    </source>
</evidence>
<proteinExistence type="inferred from homology"/>
<dbReference type="Proteomes" id="UP000199129">
    <property type="component" value="Unassembled WGS sequence"/>
</dbReference>
<evidence type="ECO:0000256" key="3">
    <source>
        <dbReference type="ARBA" id="ARBA00022452"/>
    </source>
</evidence>
<gene>
    <name evidence="9" type="ORF">C9383_23320</name>
    <name evidence="8" type="ORF">F7R03_05160</name>
    <name evidence="10" type="ORF">SAMN04490198_4799</name>
</gene>
<evidence type="ECO:0000256" key="5">
    <source>
        <dbReference type="ARBA" id="ARBA00022729"/>
    </source>
</evidence>
<sequence length="455" mass="48719">MTIYSSVKVSFFSVAVTWLRALLPAGNVLSTYSGCLRRGAASLAVLAYSSILMANGLALNEQSASNAGTAYAGRSSSALDSSTVYGNPAGLSKLKKPQVSNGFALVDVSVDISNASSSASGTNKGDSVPLTAIPFGYLSVPVDEQFTFGLGIYATYGLVNNYESSFQGRYHGSYSKVQVKTLNPAIAFRVSDRLSLGGGLTINRIENQLESFIDTGALNNGKDTKIIVKGSDTAIGYNLGLLVDLTESTTWGITYHSKIDFHVKGKTRISDSPAALGLDGNYDNKLDETMPESIDTSFTHHFDDRWTGYVGATWTRWSRIQRVEALNSGLPALGQQLGFDSTGDDFKLHNTLAGAVGVSYQLSSTWLLRTGYAYDPSPARNSHRNVRLPVGNRNAIALGAAFSPSSELTVDIAYGYLRESSTTVNQANTNGAQPSYRAEYNNSAHIVAAQLTYKF</sequence>
<dbReference type="EMBL" id="VZPQ01000002">
    <property type="protein sequence ID" value="KAB0568965.1"/>
    <property type="molecule type" value="Genomic_DNA"/>
</dbReference>
<dbReference type="SUPFAM" id="SSF56935">
    <property type="entry name" value="Porins"/>
    <property type="match status" value="1"/>
</dbReference>
<keyword evidence="4" id="KW-0812">Transmembrane</keyword>
<reference evidence="8 13" key="3">
    <citation type="submission" date="2019-09" db="EMBL/GenBank/DDBJ databases">
        <title>Draft genome sequences of 48 bacterial type strains from the CCUG.</title>
        <authorList>
            <person name="Tunovic T."/>
            <person name="Pineiro-Iglesias B."/>
            <person name="Unosson C."/>
            <person name="Inganas E."/>
            <person name="Ohlen M."/>
            <person name="Cardew S."/>
            <person name="Jensie-Markopoulos S."/>
            <person name="Salva-Serra F."/>
            <person name="Jaen-Luchoro D."/>
            <person name="Karlsson R."/>
            <person name="Svensson-Stadler L."/>
            <person name="Chun J."/>
            <person name="Moore E."/>
        </authorList>
    </citation>
    <scope>NUCLEOTIDE SEQUENCE [LARGE SCALE GENOMIC DNA]</scope>
    <source>
        <strain evidence="8 13">CCUG 51524</strain>
    </source>
</reference>
<reference evidence="10 11" key="1">
    <citation type="submission" date="2016-10" db="EMBL/GenBank/DDBJ databases">
        <authorList>
            <person name="de Groot N.N."/>
        </authorList>
    </citation>
    <scope>NUCLEOTIDE SEQUENCE [LARGE SCALE GENOMIC DNA]</scope>
    <source>
        <strain evidence="10 11">BS3265</strain>
    </source>
</reference>